<sequence length="566" mass="66494">MSFYEKKWWKEAIGYQIYLRSFKDSNNDGIGDIPGIIEKLDYLKDLGVNLLWICPFYKSPMDDNGYDVSDFYDISEDYGTLEDAKRLILEAKKRDIRIIADLVMNQTSDEHPWFIESRKSKDNPYRDYYIWQKGKLVNGIEVEPTNWASFFGGSCWQKDDLTGEYYMKIFSKKMPDLNWANPNVRKGMFEMAKFWLDLGIDGFRVDAVAHIARSTTFEDSTMESSSKYKPDWRKFSNLPKLHDYLNEFNQEVLKDYDVMTVGEVGGGALPAEAIEYAGLQRDELNMVFNFDHNWCNNVWDLKNPDDEVITNLAHMKDMFEKWQTNLYGKAWNPLYWLNHDQPRVMSQYGNVNKRVLSGSMLATALYFMWGTPFIYQGEEIGMTNYPFKTIDDFNDVSVKNSYQIAISEGQDPARYIGFTAHRSRDNARTPIQWKNAPYGGFSTVEPWFHVNPNYPEINVEDEEKDPKSLLNYYKQVLKLRKNPRYKDTFVYGTYKQYLRDDKHVYAYLRQHGAQKVLVVTNFFDVESKVSLDFEIDQVLLSNYDAHNYHLKSLQLKPYESFVVLVK</sequence>
<dbReference type="InterPro" id="IPR013780">
    <property type="entry name" value="Glyco_hydro_b"/>
</dbReference>
<dbReference type="CDD" id="cd11333">
    <property type="entry name" value="AmyAc_SI_OligoGlu_DGase"/>
    <property type="match status" value="1"/>
</dbReference>
<keyword evidence="6" id="KW-1185">Reference proteome</keyword>
<dbReference type="Proteomes" id="UP001177160">
    <property type="component" value="Unassembled WGS sequence"/>
</dbReference>
<organism evidence="5 6">
    <name type="scientific">Paracholeplasma manati</name>
    <dbReference type="NCBI Taxonomy" id="591373"/>
    <lineage>
        <taxon>Bacteria</taxon>
        <taxon>Bacillati</taxon>
        <taxon>Mycoplasmatota</taxon>
        <taxon>Mollicutes</taxon>
        <taxon>Acholeplasmatales</taxon>
        <taxon>Acholeplasmataceae</taxon>
        <taxon>Paracholeplasma</taxon>
    </lineage>
</organism>
<comment type="similarity">
    <text evidence="1">Belongs to the glycosyl hydrolase 13 family.</text>
</comment>
<dbReference type="Gene3D" id="3.90.400.10">
    <property type="entry name" value="Oligo-1,6-glucosidase, Domain 2"/>
    <property type="match status" value="1"/>
</dbReference>
<evidence type="ECO:0000256" key="3">
    <source>
        <dbReference type="ARBA" id="ARBA00023295"/>
    </source>
</evidence>
<dbReference type="EMBL" id="JAOVQM010000003">
    <property type="protein sequence ID" value="MCV2232084.1"/>
    <property type="molecule type" value="Genomic_DNA"/>
</dbReference>
<evidence type="ECO:0000259" key="4">
    <source>
        <dbReference type="SMART" id="SM00642"/>
    </source>
</evidence>
<reference evidence="5" key="1">
    <citation type="submission" date="2022-09" db="EMBL/GenBank/DDBJ databases">
        <title>Novel Mycoplasma species identified in domestic and wild animals.</title>
        <authorList>
            <person name="Volokhov D.V."/>
            <person name="Furtak V.A."/>
            <person name="Zagorodnyaya T.A."/>
        </authorList>
    </citation>
    <scope>NUCLEOTIDE SEQUENCE</scope>
    <source>
        <strain evidence="5">Oakley</strain>
    </source>
</reference>
<gene>
    <name evidence="5" type="ORF">N7548_04500</name>
</gene>
<dbReference type="Pfam" id="PF00128">
    <property type="entry name" value="Alpha-amylase"/>
    <property type="match status" value="1"/>
</dbReference>
<dbReference type="PANTHER" id="PTHR10357">
    <property type="entry name" value="ALPHA-AMYLASE FAMILY MEMBER"/>
    <property type="match status" value="1"/>
</dbReference>
<dbReference type="Gene3D" id="2.60.40.1180">
    <property type="entry name" value="Golgi alpha-mannosidase II"/>
    <property type="match status" value="1"/>
</dbReference>
<keyword evidence="3" id="KW-0326">Glycosidase</keyword>
<evidence type="ECO:0000256" key="2">
    <source>
        <dbReference type="ARBA" id="ARBA00022801"/>
    </source>
</evidence>
<dbReference type="RefSeq" id="WP_263608250.1">
    <property type="nucleotide sequence ID" value="NZ_JAOVQM010000003.1"/>
</dbReference>
<keyword evidence="2" id="KW-0378">Hydrolase</keyword>
<name>A0ABT2Y5Q9_9MOLU</name>
<feature type="domain" description="Glycosyl hydrolase family 13 catalytic" evidence="4">
    <location>
        <begin position="16"/>
        <end position="428"/>
    </location>
</feature>
<proteinExistence type="inferred from homology"/>
<dbReference type="Pfam" id="PF23915">
    <property type="entry name" value="SusG_C"/>
    <property type="match status" value="1"/>
</dbReference>
<protein>
    <submittedName>
        <fullName evidence="5">Alpha-glucosidase</fullName>
    </submittedName>
</protein>
<dbReference type="InterPro" id="IPR006047">
    <property type="entry name" value="GH13_cat_dom"/>
</dbReference>
<evidence type="ECO:0000313" key="6">
    <source>
        <dbReference type="Proteomes" id="UP001177160"/>
    </source>
</evidence>
<dbReference type="Gene3D" id="3.20.20.80">
    <property type="entry name" value="Glycosidases"/>
    <property type="match status" value="1"/>
</dbReference>
<comment type="caution">
    <text evidence="5">The sequence shown here is derived from an EMBL/GenBank/DDBJ whole genome shotgun (WGS) entry which is preliminary data.</text>
</comment>
<dbReference type="InterPro" id="IPR017853">
    <property type="entry name" value="GH"/>
</dbReference>
<dbReference type="SUPFAM" id="SSF51445">
    <property type="entry name" value="(Trans)glycosidases"/>
    <property type="match status" value="1"/>
</dbReference>
<dbReference type="PANTHER" id="PTHR10357:SF179">
    <property type="entry name" value="NEUTRAL AND BASIC AMINO ACID TRANSPORT PROTEIN RBAT"/>
    <property type="match status" value="1"/>
</dbReference>
<dbReference type="SUPFAM" id="SSF51011">
    <property type="entry name" value="Glycosyl hydrolase domain"/>
    <property type="match status" value="1"/>
</dbReference>
<evidence type="ECO:0000313" key="5">
    <source>
        <dbReference type="EMBL" id="MCV2232084.1"/>
    </source>
</evidence>
<dbReference type="InterPro" id="IPR045857">
    <property type="entry name" value="O16G_dom_2"/>
</dbReference>
<accession>A0ABT2Y5Q9</accession>
<dbReference type="SMART" id="SM00642">
    <property type="entry name" value="Aamy"/>
    <property type="match status" value="1"/>
</dbReference>
<evidence type="ECO:0000256" key="1">
    <source>
        <dbReference type="ARBA" id="ARBA00008061"/>
    </source>
</evidence>
<dbReference type="InterPro" id="IPR056300">
    <property type="entry name" value="SusG-like_C"/>
</dbReference>